<dbReference type="GeneID" id="13442630"/>
<reference evidence="4" key="3">
    <citation type="journal article" date="2012" name="PLoS Pathog.">
        <title>Comparative genomics of the apicomplexan parasites Toxoplasma gondii and Neospora caninum: Coccidia differing in host range and transmission strategy.</title>
        <authorList>
            <person name="Reid A.J."/>
            <person name="Vermont S.J."/>
            <person name="Cotton J.A."/>
            <person name="Harris D."/>
            <person name="Hill-Cawthorne G.A."/>
            <person name="Konen-Waisman S."/>
            <person name="Latham S.M."/>
            <person name="Mourier T."/>
            <person name="Norton R."/>
            <person name="Quail M.A."/>
            <person name="Sanders M."/>
            <person name="Shanmugam D."/>
            <person name="Sohal A."/>
            <person name="Wasmuth J.D."/>
            <person name="Brunk B."/>
            <person name="Grigg M.E."/>
            <person name="Howard J.C."/>
            <person name="Parkinson J."/>
            <person name="Roos D.S."/>
            <person name="Trees A.J."/>
            <person name="Berriman M."/>
            <person name="Pain A."/>
            <person name="Wastling J.M."/>
        </authorList>
    </citation>
    <scope>NUCLEOTIDE SEQUENCE [LARGE SCALE GENOMIC DNA]</scope>
    <source>
        <strain evidence="4">Liverpool</strain>
    </source>
</reference>
<keyword evidence="4" id="KW-1185">Reference proteome</keyword>
<dbReference type="OMA" id="RQCWTQE"/>
<dbReference type="EMBL" id="LN714482">
    <property type="protein sequence ID" value="CEL66740.1"/>
    <property type="molecule type" value="Genomic_DNA"/>
</dbReference>
<feature type="compositionally biased region" description="Low complexity" evidence="1">
    <location>
        <begin position="138"/>
        <end position="153"/>
    </location>
</feature>
<feature type="region of interest" description="Disordered" evidence="1">
    <location>
        <begin position="116"/>
        <end position="153"/>
    </location>
</feature>
<protein>
    <submittedName>
        <fullName evidence="2">Uncharacterized protein</fullName>
    </submittedName>
</protein>
<dbReference type="AlphaFoldDB" id="F0VGB4"/>
<evidence type="ECO:0000256" key="1">
    <source>
        <dbReference type="SAM" id="MobiDB-lite"/>
    </source>
</evidence>
<gene>
    <name evidence="3" type="ORF">BN1204_025460</name>
    <name evidence="2" type="ORF">NCLIV_025460</name>
</gene>
<name>F0VGB4_NEOCL</name>
<evidence type="ECO:0000313" key="4">
    <source>
        <dbReference type="Proteomes" id="UP000007494"/>
    </source>
</evidence>
<reference evidence="3" key="4">
    <citation type="journal article" date="2015" name="PLoS ONE">
        <title>Comprehensive Evaluation of Toxoplasma gondii VEG and Neospora caninum LIV Genomes with Tachyzoite Stage Transcriptome and Proteome Defines Novel Transcript Features.</title>
        <authorList>
            <person name="Ramaprasad A."/>
            <person name="Mourier T."/>
            <person name="Naeem R."/>
            <person name="Malas T.B."/>
            <person name="Moussa E."/>
            <person name="Panigrahi A."/>
            <person name="Vermont S.J."/>
            <person name="Otto T.D."/>
            <person name="Wastling J."/>
            <person name="Pain A."/>
        </authorList>
    </citation>
    <scope>NUCLEOTIDE SEQUENCE</scope>
    <source>
        <strain evidence="3">Liverpool</strain>
    </source>
</reference>
<organism evidence="2 4">
    <name type="scientific">Neospora caninum (strain Liverpool)</name>
    <dbReference type="NCBI Taxonomy" id="572307"/>
    <lineage>
        <taxon>Eukaryota</taxon>
        <taxon>Sar</taxon>
        <taxon>Alveolata</taxon>
        <taxon>Apicomplexa</taxon>
        <taxon>Conoidasida</taxon>
        <taxon>Coccidia</taxon>
        <taxon>Eucoccidiorida</taxon>
        <taxon>Eimeriorina</taxon>
        <taxon>Sarcocystidae</taxon>
        <taxon>Neospora</taxon>
    </lineage>
</organism>
<feature type="region of interest" description="Disordered" evidence="1">
    <location>
        <begin position="167"/>
        <end position="221"/>
    </location>
</feature>
<reference evidence="2" key="1">
    <citation type="submission" date="2011-02" db="EMBL/GenBank/DDBJ databases">
        <authorList>
            <person name="Aslett M."/>
        </authorList>
    </citation>
    <scope>NUCLEOTIDE SEQUENCE</scope>
    <source>
        <strain evidence="2">Liverpool</strain>
    </source>
</reference>
<evidence type="ECO:0000313" key="2">
    <source>
        <dbReference type="EMBL" id="CBZ52758.1"/>
    </source>
</evidence>
<dbReference type="OrthoDB" id="331508at2759"/>
<dbReference type="eggNOG" id="ENOG502QZMN">
    <property type="taxonomic scope" value="Eukaryota"/>
</dbReference>
<proteinExistence type="predicted"/>
<dbReference type="EMBL" id="FR823389">
    <property type="protein sequence ID" value="CBZ52758.1"/>
    <property type="molecule type" value="Genomic_DNA"/>
</dbReference>
<reference evidence="2" key="2">
    <citation type="submission" date="2011-03" db="EMBL/GenBank/DDBJ databases">
        <title>Comparative genomics and transcriptomics of Neospora caninum and Toxoplasma gondii.</title>
        <authorList>
            <person name="Reid A.J."/>
            <person name="Sohal A."/>
            <person name="Harris D."/>
            <person name="Quail M."/>
            <person name="Sanders M."/>
            <person name="Berriman M."/>
            <person name="Wastling J.M."/>
            <person name="Pain A."/>
        </authorList>
    </citation>
    <scope>NUCLEOTIDE SEQUENCE</scope>
    <source>
        <strain evidence="2">Liverpool</strain>
    </source>
</reference>
<feature type="compositionally biased region" description="Basic and acidic residues" evidence="1">
    <location>
        <begin position="183"/>
        <end position="204"/>
    </location>
</feature>
<dbReference type="InParanoid" id="F0VGB4"/>
<sequence length="348" mass="38001">MPPSAGRCRQLLRQCWTQELRRRERIEPLSHAARHQAKKDPKLLTPSLTRHMQLRDLPTGFTSRFVQDKRRMKVSSASDVDVAEFSLPPTAHARKDPREQLTPLDLLAIHTSPSVTARARDTAVASLLSRPRSPRPRFPSAPSYSPGSAASSVSVGGLTGAIEVGRAGRRGPLSLPAHSAKTSRADEGANRDRAGEGNDPESRNTDLGSKRVASNVHPSPRLADTHDLYVELSRIASQTGFTLDAQKALALVPRKRSPAADSYRALLPPEIPASAAGSRRPRSDTLTLRRVLPAAERHKQRSGCRIAGGGWGWRDDREAVKDAFRNHVTVERSSSASPFAFSVVPEEE</sequence>
<evidence type="ECO:0000313" key="3">
    <source>
        <dbReference type="EMBL" id="CEL66740.1"/>
    </source>
</evidence>
<dbReference type="RefSeq" id="XP_003882790.1">
    <property type="nucleotide sequence ID" value="XM_003882741.1"/>
</dbReference>
<dbReference type="Proteomes" id="UP000007494">
    <property type="component" value="Chromosome VIIb"/>
</dbReference>
<dbReference type="VEuPathDB" id="ToxoDB:NCLIV_025460"/>
<accession>F0VGB4</accession>